<dbReference type="EMBL" id="QGKX02000004">
    <property type="protein sequence ID" value="KAF3603058.1"/>
    <property type="molecule type" value="Genomic_DNA"/>
</dbReference>
<dbReference type="PANTHER" id="PTHR31009">
    <property type="entry name" value="S-ADENOSYL-L-METHIONINE:CARBOXYL METHYLTRANSFERASE FAMILY PROTEIN"/>
    <property type="match status" value="1"/>
</dbReference>
<dbReference type="GO" id="GO:0008168">
    <property type="term" value="F:methyltransferase activity"/>
    <property type="evidence" value="ECO:0007669"/>
    <property type="project" value="InterPro"/>
</dbReference>
<dbReference type="Proteomes" id="UP000712600">
    <property type="component" value="Unassembled WGS sequence"/>
</dbReference>
<evidence type="ECO:0000313" key="2">
    <source>
        <dbReference type="Proteomes" id="UP000712600"/>
    </source>
</evidence>
<sequence>MSGIVNTIIASYQETSRTPPEIDCCLNYLPNNDFNMTFKWATSFKENLKMDVKGRCFVSGVPGSFYSRLFPSKSLHFVHSACSIHWLSKVPEGLEDNKKNVYIRNPCPLGSKNASDPLNRESCHYWSLLTDSLLDLVSEGIVQESDVDSFNLPFYDADSEEDDDDDETCRLNFGEMMASRKRSITEPMLVAHFGDAIIDRLFEKYAHNAAKYYIAARSCNKMTVNFVVSLSRK</sequence>
<dbReference type="InterPro" id="IPR029063">
    <property type="entry name" value="SAM-dependent_MTases_sf"/>
</dbReference>
<organism evidence="1 2">
    <name type="scientific">Brassica cretica</name>
    <name type="common">Mustard</name>
    <dbReference type="NCBI Taxonomy" id="69181"/>
    <lineage>
        <taxon>Eukaryota</taxon>
        <taxon>Viridiplantae</taxon>
        <taxon>Streptophyta</taxon>
        <taxon>Embryophyta</taxon>
        <taxon>Tracheophyta</taxon>
        <taxon>Spermatophyta</taxon>
        <taxon>Magnoliopsida</taxon>
        <taxon>eudicotyledons</taxon>
        <taxon>Gunneridae</taxon>
        <taxon>Pentapetalae</taxon>
        <taxon>rosids</taxon>
        <taxon>malvids</taxon>
        <taxon>Brassicales</taxon>
        <taxon>Brassicaceae</taxon>
        <taxon>Brassiceae</taxon>
        <taxon>Brassica</taxon>
    </lineage>
</organism>
<evidence type="ECO:0008006" key="3">
    <source>
        <dbReference type="Google" id="ProtNLM"/>
    </source>
</evidence>
<comment type="caution">
    <text evidence="1">The sequence shown here is derived from an EMBL/GenBank/DDBJ whole genome shotgun (WGS) entry which is preliminary data.</text>
</comment>
<dbReference type="Gene3D" id="1.10.1200.220">
    <property type="match status" value="1"/>
</dbReference>
<dbReference type="Gene3D" id="3.40.50.150">
    <property type="entry name" value="Vaccinia Virus protein VP39"/>
    <property type="match status" value="1"/>
</dbReference>
<dbReference type="InterPro" id="IPR005299">
    <property type="entry name" value="MeTrfase_7"/>
</dbReference>
<reference evidence="1" key="1">
    <citation type="submission" date="2019-12" db="EMBL/GenBank/DDBJ databases">
        <title>Genome sequencing and annotation of Brassica cretica.</title>
        <authorList>
            <person name="Studholme D.J."/>
            <person name="Sarris P."/>
        </authorList>
    </citation>
    <scope>NUCLEOTIDE SEQUENCE</scope>
    <source>
        <strain evidence="1">PFS-109/04</strain>
        <tissue evidence="1">Leaf</tissue>
    </source>
</reference>
<dbReference type="SUPFAM" id="SSF53335">
    <property type="entry name" value="S-adenosyl-L-methionine-dependent methyltransferases"/>
    <property type="match status" value="1"/>
</dbReference>
<dbReference type="AlphaFoldDB" id="A0A8S9SQJ5"/>
<evidence type="ECO:0000313" key="1">
    <source>
        <dbReference type="EMBL" id="KAF3603058.1"/>
    </source>
</evidence>
<accession>A0A8S9SQJ5</accession>
<dbReference type="Pfam" id="PF03492">
    <property type="entry name" value="Methyltransf_7"/>
    <property type="match status" value="3"/>
</dbReference>
<protein>
    <recommendedName>
        <fullName evidence="3">Methyltransferase</fullName>
    </recommendedName>
</protein>
<name>A0A8S9SQJ5_BRACR</name>
<gene>
    <name evidence="1" type="ORF">F2Q69_00034874</name>
</gene>
<proteinExistence type="predicted"/>